<dbReference type="FunFam" id="2.40.10.230:FF:000002">
    <property type="entry name" value="H/ACA ribonucleoprotein complex non-core subunit NAF1"/>
    <property type="match status" value="1"/>
</dbReference>
<comment type="similarity">
    <text evidence="2">Belongs to the NAF1 family.</text>
</comment>
<dbReference type="GO" id="GO:0006364">
    <property type="term" value="P:rRNA processing"/>
    <property type="evidence" value="ECO:0007669"/>
    <property type="project" value="UniProtKB-KW"/>
</dbReference>
<feature type="compositionally biased region" description="Basic and acidic residues" evidence="10">
    <location>
        <begin position="177"/>
        <end position="188"/>
    </location>
</feature>
<evidence type="ECO:0000256" key="9">
    <source>
        <dbReference type="ARBA" id="ARBA00076743"/>
    </source>
</evidence>
<feature type="compositionally biased region" description="Basic and acidic residues" evidence="10">
    <location>
        <begin position="1"/>
        <end position="26"/>
    </location>
</feature>
<feature type="region of interest" description="Disordered" evidence="10">
    <location>
        <begin position="1"/>
        <end position="256"/>
    </location>
</feature>
<comment type="subcellular location">
    <subcellularLocation>
        <location evidence="1">Nucleus</location>
    </subcellularLocation>
</comment>
<accession>A0A2G5HUM3</accession>
<feature type="compositionally biased region" description="Acidic residues" evidence="10">
    <location>
        <begin position="39"/>
        <end position="48"/>
    </location>
</feature>
<evidence type="ECO:0000256" key="6">
    <source>
        <dbReference type="ARBA" id="ARBA00022553"/>
    </source>
</evidence>
<dbReference type="InterPro" id="IPR040309">
    <property type="entry name" value="Naf1"/>
</dbReference>
<feature type="region of interest" description="Disordered" evidence="10">
    <location>
        <begin position="269"/>
        <end position="293"/>
    </location>
</feature>
<dbReference type="GO" id="GO:0000493">
    <property type="term" value="P:box H/ACA snoRNP assembly"/>
    <property type="evidence" value="ECO:0007669"/>
    <property type="project" value="InterPro"/>
</dbReference>
<gene>
    <name evidence="11" type="ORF">CB0940_10190</name>
    <name evidence="12" type="ORF">RHO25_011557</name>
</gene>
<dbReference type="PANTHER" id="PTHR31633:SF1">
    <property type="entry name" value="H_ACA RIBONUCLEOPROTEIN COMPLEX NON-CORE SUBUNIT NAF1"/>
    <property type="match status" value="1"/>
</dbReference>
<dbReference type="Pfam" id="PF04410">
    <property type="entry name" value="Gar1"/>
    <property type="match status" value="1"/>
</dbReference>
<keyword evidence="7" id="KW-0694">RNA-binding</keyword>
<proteinExistence type="inferred from homology"/>
<dbReference type="GO" id="GO:0005634">
    <property type="term" value="C:nucleus"/>
    <property type="evidence" value="ECO:0007669"/>
    <property type="project" value="UniProtKB-SubCell"/>
</dbReference>
<feature type="compositionally biased region" description="Acidic residues" evidence="10">
    <location>
        <begin position="421"/>
        <end position="435"/>
    </location>
</feature>
<feature type="compositionally biased region" description="Acidic residues" evidence="10">
    <location>
        <begin position="230"/>
        <end position="256"/>
    </location>
</feature>
<keyword evidence="11" id="KW-0687">Ribonucleoprotein</keyword>
<evidence type="ECO:0000313" key="12">
    <source>
        <dbReference type="EMBL" id="WPB06897.1"/>
    </source>
</evidence>
<keyword evidence="8" id="KW-0539">Nucleus</keyword>
<organism evidence="11 13">
    <name type="scientific">Cercospora beticola</name>
    <name type="common">Sugarbeet leaf spot fungus</name>
    <dbReference type="NCBI Taxonomy" id="122368"/>
    <lineage>
        <taxon>Eukaryota</taxon>
        <taxon>Fungi</taxon>
        <taxon>Dikarya</taxon>
        <taxon>Ascomycota</taxon>
        <taxon>Pezizomycotina</taxon>
        <taxon>Dothideomycetes</taxon>
        <taxon>Dothideomycetidae</taxon>
        <taxon>Mycosphaerellales</taxon>
        <taxon>Mycosphaerellaceae</taxon>
        <taxon>Cercospora</taxon>
    </lineage>
</organism>
<reference evidence="12 14" key="2">
    <citation type="submission" date="2023-09" db="EMBL/GenBank/DDBJ databases">
        <title>Complete-Gapless Cercospora beticola genome.</title>
        <authorList>
            <person name="Wyatt N.A."/>
            <person name="Spanner R.E."/>
            <person name="Bolton M.D."/>
        </authorList>
    </citation>
    <scope>NUCLEOTIDE SEQUENCE [LARGE SCALE GENOMIC DNA]</scope>
    <source>
        <strain evidence="12">Cb09-40</strain>
    </source>
</reference>
<feature type="compositionally biased region" description="Low complexity" evidence="10">
    <location>
        <begin position="166"/>
        <end position="176"/>
    </location>
</feature>
<evidence type="ECO:0000256" key="7">
    <source>
        <dbReference type="ARBA" id="ARBA00022884"/>
    </source>
</evidence>
<feature type="region of interest" description="Disordered" evidence="10">
    <location>
        <begin position="414"/>
        <end position="660"/>
    </location>
</feature>
<feature type="compositionally biased region" description="Low complexity" evidence="10">
    <location>
        <begin position="684"/>
        <end position="701"/>
    </location>
</feature>
<dbReference type="InterPro" id="IPR038664">
    <property type="entry name" value="Gar1/Naf1_Cbf5-bd_sf"/>
</dbReference>
<dbReference type="InterPro" id="IPR007504">
    <property type="entry name" value="H/ACA_rnp_Gar1/Naf1"/>
</dbReference>
<feature type="compositionally biased region" description="Basic and acidic residues" evidence="10">
    <location>
        <begin position="530"/>
        <end position="545"/>
    </location>
</feature>
<dbReference type="Proteomes" id="UP001302367">
    <property type="component" value="Chromosome 8"/>
</dbReference>
<feature type="region of interest" description="Disordered" evidence="10">
    <location>
        <begin position="684"/>
        <end position="704"/>
    </location>
</feature>
<feature type="compositionally biased region" description="Polar residues" evidence="10">
    <location>
        <begin position="49"/>
        <end position="59"/>
    </location>
</feature>
<evidence type="ECO:0000313" key="13">
    <source>
        <dbReference type="Proteomes" id="UP000230605"/>
    </source>
</evidence>
<evidence type="ECO:0000256" key="10">
    <source>
        <dbReference type="SAM" id="MobiDB-lite"/>
    </source>
</evidence>
<dbReference type="GO" id="GO:0001522">
    <property type="term" value="P:pseudouridine synthesis"/>
    <property type="evidence" value="ECO:0007669"/>
    <property type="project" value="InterPro"/>
</dbReference>
<dbReference type="OrthoDB" id="21550at2759"/>
<keyword evidence="14" id="KW-1185">Reference proteome</keyword>
<dbReference type="EMBL" id="CP134191">
    <property type="protein sequence ID" value="WPB06897.1"/>
    <property type="molecule type" value="Genomic_DNA"/>
</dbReference>
<evidence type="ECO:0000256" key="4">
    <source>
        <dbReference type="ARBA" id="ARBA00022517"/>
    </source>
</evidence>
<dbReference type="GO" id="GO:0005732">
    <property type="term" value="C:sno(s)RNA-containing ribonucleoprotein complex"/>
    <property type="evidence" value="ECO:0007669"/>
    <property type="project" value="InterPro"/>
</dbReference>
<keyword evidence="4" id="KW-0690">Ribosome biogenesis</keyword>
<dbReference type="Proteomes" id="UP000230605">
    <property type="component" value="Chromosome 8"/>
</dbReference>
<keyword evidence="5" id="KW-0698">rRNA processing</keyword>
<evidence type="ECO:0000256" key="5">
    <source>
        <dbReference type="ARBA" id="ARBA00022552"/>
    </source>
</evidence>
<evidence type="ECO:0000313" key="11">
    <source>
        <dbReference type="EMBL" id="PIA96247.1"/>
    </source>
</evidence>
<feature type="compositionally biased region" description="Basic and acidic residues" evidence="10">
    <location>
        <begin position="276"/>
        <end position="293"/>
    </location>
</feature>
<dbReference type="EMBL" id="LKMD01000103">
    <property type="protein sequence ID" value="PIA96247.1"/>
    <property type="molecule type" value="Genomic_DNA"/>
</dbReference>
<keyword evidence="6" id="KW-0597">Phosphoprotein</keyword>
<evidence type="ECO:0000256" key="2">
    <source>
        <dbReference type="ARBA" id="ARBA00009801"/>
    </source>
</evidence>
<feature type="compositionally biased region" description="Basic and acidic residues" evidence="10">
    <location>
        <begin position="130"/>
        <end position="143"/>
    </location>
</feature>
<evidence type="ECO:0000256" key="8">
    <source>
        <dbReference type="ARBA" id="ARBA00023242"/>
    </source>
</evidence>
<evidence type="ECO:0000256" key="1">
    <source>
        <dbReference type="ARBA" id="ARBA00004123"/>
    </source>
</evidence>
<feature type="compositionally biased region" description="Low complexity" evidence="10">
    <location>
        <begin position="633"/>
        <end position="649"/>
    </location>
</feature>
<evidence type="ECO:0000313" key="14">
    <source>
        <dbReference type="Proteomes" id="UP001302367"/>
    </source>
</evidence>
<feature type="compositionally biased region" description="Low complexity" evidence="10">
    <location>
        <begin position="593"/>
        <end position="621"/>
    </location>
</feature>
<protein>
    <recommendedName>
        <fullName evidence="3">H/ACA ribonucleoprotein complex non-core subunit NAF1</fullName>
    </recommendedName>
    <alternativeName>
        <fullName evidence="9">Nuclear assembly factor 1</fullName>
    </alternativeName>
</protein>
<dbReference type="Gene3D" id="2.40.10.230">
    <property type="entry name" value="Probable tRNA pseudouridine synthase domain"/>
    <property type="match status" value="1"/>
</dbReference>
<dbReference type="PANTHER" id="PTHR31633">
    <property type="entry name" value="H/ACA RIBONUCLEOPROTEIN COMPLEX NON-CORE SUBUNIT NAF1"/>
    <property type="match status" value="1"/>
</dbReference>
<dbReference type="GO" id="GO:0003723">
    <property type="term" value="F:RNA binding"/>
    <property type="evidence" value="ECO:0007669"/>
    <property type="project" value="UniProtKB-KW"/>
</dbReference>
<name>A0A2G5HUM3_CERBT</name>
<feature type="compositionally biased region" description="Polar residues" evidence="10">
    <location>
        <begin position="622"/>
        <end position="632"/>
    </location>
</feature>
<feature type="compositionally biased region" description="Basic residues" evidence="10">
    <location>
        <begin position="441"/>
        <end position="453"/>
    </location>
</feature>
<reference evidence="11 13" key="1">
    <citation type="submission" date="2015-10" db="EMBL/GenBank/DDBJ databases">
        <title>The cercosporin biosynthetic gene cluster was horizontally transferred to several fungal lineages and shown to be expanded in Cercospora beticola based on microsynteny with recipient genomes.</title>
        <authorList>
            <person name="De Jonge R."/>
            <person name="Ebert M.K."/>
            <person name="Suttle J.C."/>
            <person name="Jurick Ii W.M."/>
            <person name="Secor G.A."/>
            <person name="Thomma B.P."/>
            <person name="Van De Peer Y."/>
            <person name="Bolton M.D."/>
        </authorList>
    </citation>
    <scope>NUCLEOTIDE SEQUENCE [LARGE SCALE GENOMIC DNA]</scope>
    <source>
        <strain evidence="11 13">09-40</strain>
    </source>
</reference>
<dbReference type="SUPFAM" id="SSF50447">
    <property type="entry name" value="Translation proteins"/>
    <property type="match status" value="1"/>
</dbReference>
<dbReference type="InterPro" id="IPR009000">
    <property type="entry name" value="Transl_B-barrel_sf"/>
</dbReference>
<evidence type="ECO:0000256" key="3">
    <source>
        <dbReference type="ARBA" id="ARBA00021438"/>
    </source>
</evidence>
<sequence length="719" mass="77577">MTETVDKFDLKEPDEARPPKRMRLEAPLDVTTNTRNEMQDEDDWDDVYDSNTSKQSDAATSAKPAEQPGPPSPVPTSANVLPPVTTAPQTGDAAAKKDSEQLPDGVPAEAVTQGDDLVTSLPDQPMLEPQEERVLDETTDIVRDAPVPQESASAGTGGLVNDDQEAAAGAGSVEAQAKAEEAATDKPDVQMLDTTGLLARPEKVTDDAEFMTAAAAQKGSKESEWQFDSSDAESSSDSDTSSDDSSDEDSGSEDGYELLDPATAAKMLMADDGNDDGDHKKDAADKDYQPRTANEVKEEVIPKPDVTITPDMKITLLGNISNTVGNMVLIKGVTPGEYQVLESGSVLCNEKREVVGAVAETFGRVQEPLYSVAFTNADEIKDLGLEFGSNVYYVDSHSTFVFTQPLKNLKGTDASNIHDEEVNEDEQEFSDDEKEAEFKRQQKYAKKAGRGKLSRSAFVQGQHDYATPPASDDRRFTAGASDVPSSSYGGGLSYDDDEPADEFYAPLKRPDNLSELMAGGGPPRPQQSFDRGRGRGRGDRGDRGRGRGGRGRGGFDSRQQRGGGGGQQPHRGQRGDAYAHSNRHTDNARGNHASAPTSYTAPAPQQQYQAQPQSQQPQTYQFNGYQFQYGNTPQAAQPQQYPNYYAQQPQQPPAGSYANPAYYAQQQQQAAAYAAYAQQYGAQGYPAQQPQQAQPGAAPQQNLDIGAILRNLGHQQPPQ</sequence>
<dbReference type="AlphaFoldDB" id="A0A2G5HUM3"/>